<feature type="compositionally biased region" description="Polar residues" evidence="1">
    <location>
        <begin position="12"/>
        <end position="21"/>
    </location>
</feature>
<dbReference type="EMBL" id="SZYD01000007">
    <property type="protein sequence ID" value="KAD5803149.1"/>
    <property type="molecule type" value="Genomic_DNA"/>
</dbReference>
<reference evidence="2 3" key="1">
    <citation type="submission" date="2019-05" db="EMBL/GenBank/DDBJ databases">
        <title>Mikania micrantha, genome provides insights into the molecular mechanism of rapid growth.</title>
        <authorList>
            <person name="Liu B."/>
        </authorList>
    </citation>
    <scope>NUCLEOTIDE SEQUENCE [LARGE SCALE GENOMIC DNA]</scope>
    <source>
        <strain evidence="2">NLD-2019</strain>
        <tissue evidence="2">Leaf</tissue>
    </source>
</reference>
<keyword evidence="3" id="KW-1185">Reference proteome</keyword>
<evidence type="ECO:0000313" key="3">
    <source>
        <dbReference type="Proteomes" id="UP000326396"/>
    </source>
</evidence>
<comment type="caution">
    <text evidence="2">The sequence shown here is derived from an EMBL/GenBank/DDBJ whole genome shotgun (WGS) entry which is preliminary data.</text>
</comment>
<accession>A0A5N6P1P9</accession>
<gene>
    <name evidence="2" type="ORF">E3N88_14509</name>
</gene>
<name>A0A5N6P1P9_9ASTR</name>
<dbReference type="OrthoDB" id="207175at2759"/>
<organism evidence="2 3">
    <name type="scientific">Mikania micrantha</name>
    <name type="common">bitter vine</name>
    <dbReference type="NCBI Taxonomy" id="192012"/>
    <lineage>
        <taxon>Eukaryota</taxon>
        <taxon>Viridiplantae</taxon>
        <taxon>Streptophyta</taxon>
        <taxon>Embryophyta</taxon>
        <taxon>Tracheophyta</taxon>
        <taxon>Spermatophyta</taxon>
        <taxon>Magnoliopsida</taxon>
        <taxon>eudicotyledons</taxon>
        <taxon>Gunneridae</taxon>
        <taxon>Pentapetalae</taxon>
        <taxon>asterids</taxon>
        <taxon>campanulids</taxon>
        <taxon>Asterales</taxon>
        <taxon>Asteraceae</taxon>
        <taxon>Asteroideae</taxon>
        <taxon>Heliantheae alliance</taxon>
        <taxon>Eupatorieae</taxon>
        <taxon>Mikania</taxon>
    </lineage>
</organism>
<dbReference type="Proteomes" id="UP000326396">
    <property type="component" value="Linkage Group LG15"/>
</dbReference>
<dbReference type="AlphaFoldDB" id="A0A5N6P1P9"/>
<evidence type="ECO:0000256" key="1">
    <source>
        <dbReference type="SAM" id="MobiDB-lite"/>
    </source>
</evidence>
<evidence type="ECO:0000313" key="2">
    <source>
        <dbReference type="EMBL" id="KAD5803149.1"/>
    </source>
</evidence>
<protein>
    <submittedName>
        <fullName evidence="2">Uncharacterized protein</fullName>
    </submittedName>
</protein>
<sequence length="198" mass="20727">MLDLNLSIGPTGDSTTCNSSATTGDIMETMNDEDDHLYSCLNVAYRFDILKKNDLQLGFHETGSGMTEVLPAIGGDGGVTVVPPHHWVDNGENIQSMDLNLGIAPPSLTGGIQENDTLENLNRINILGDMSSQAATTMGTPSTAACWAMWGGATPTSFLSAAASSRFGNSSSSSAAAAAAAANYHYNVPTIPPYYCRS</sequence>
<feature type="region of interest" description="Disordered" evidence="1">
    <location>
        <begin position="1"/>
        <end position="21"/>
    </location>
</feature>
<proteinExistence type="predicted"/>